<comment type="subcellular location">
    <subcellularLocation>
        <location evidence="1">Membrane</location>
        <topology evidence="1">Multi-pass membrane protein</topology>
    </subcellularLocation>
</comment>
<keyword evidence="10" id="KW-1185">Reference proteome</keyword>
<dbReference type="GO" id="GO:0005886">
    <property type="term" value="C:plasma membrane"/>
    <property type="evidence" value="ECO:0007669"/>
    <property type="project" value="TreeGrafter"/>
</dbReference>
<name>A0A834TBK3_9FABA</name>
<comment type="caution">
    <text evidence="9">The sequence shown here is derived from an EMBL/GenBank/DDBJ whole genome shotgun (WGS) entry which is preliminary data.</text>
</comment>
<dbReference type="Pfam" id="PF02386">
    <property type="entry name" value="TrkH"/>
    <property type="match status" value="1"/>
</dbReference>
<proteinExistence type="inferred from homology"/>
<dbReference type="GO" id="GO:0030001">
    <property type="term" value="P:metal ion transport"/>
    <property type="evidence" value="ECO:0007669"/>
    <property type="project" value="UniProtKB-ARBA"/>
</dbReference>
<keyword evidence="3" id="KW-0813">Transport</keyword>
<dbReference type="GO" id="GO:0008324">
    <property type="term" value="F:monoatomic cation transmembrane transporter activity"/>
    <property type="evidence" value="ECO:0007669"/>
    <property type="project" value="InterPro"/>
</dbReference>
<dbReference type="EMBL" id="JAAIUW010000010">
    <property type="protein sequence ID" value="KAF7813929.1"/>
    <property type="molecule type" value="Genomic_DNA"/>
</dbReference>
<sequence>MRANPLLIQIAYFVCVSFLGLWVLEALEGSSSEISKLDMLFTSVSASTVSSMSTVEMQSLSNPQLIVLTVLMLVGGEVFTSMLGLFLIRFKLKVDPCDELEMGNNNPDLRYTSIKYLGLVVLGYQLVVQGIGVAMLSLYLCLVSSAKEVLSNKGLHLLTFSVFTVVSTFASCGFVPTNENMVVFAKHSPLLIILIPQVLLGNTLFPPCLRFLIWGLGKFGILNKIRDHEEIAGYNYKHLLPRRHSRFLVGTVFGFILIQVVLFCCVDWNSEAWKGMNLNSYHKLVAVTFQSVNSRHTGETIVDISLLSPSILMLFVVMIEREEMKEDPLNFSVFNIVIEVISAYGNVGFTTGYSCKRRIKVEGNCEDKWIGFVGRWSKEGKIILMLVMLFGRLKKFNMDGGKAWLLL</sequence>
<keyword evidence="7 8" id="KW-0472">Membrane</keyword>
<dbReference type="InterPro" id="IPR051143">
    <property type="entry name" value="TrkH_K-transport"/>
</dbReference>
<keyword evidence="5 8" id="KW-1133">Transmembrane helix</keyword>
<dbReference type="AlphaFoldDB" id="A0A834TBK3"/>
<evidence type="ECO:0000256" key="3">
    <source>
        <dbReference type="ARBA" id="ARBA00022448"/>
    </source>
</evidence>
<keyword evidence="4 8" id="KW-0812">Transmembrane</keyword>
<evidence type="ECO:0000256" key="1">
    <source>
        <dbReference type="ARBA" id="ARBA00004141"/>
    </source>
</evidence>
<dbReference type="PANTHER" id="PTHR31064:SF38">
    <property type="entry name" value="CATION TRANSPORTER HKT1_4-RELATED"/>
    <property type="match status" value="1"/>
</dbReference>
<gene>
    <name evidence="9" type="ORF">G2W53_034905</name>
</gene>
<dbReference type="Proteomes" id="UP000634136">
    <property type="component" value="Unassembled WGS sequence"/>
</dbReference>
<dbReference type="InterPro" id="IPR003445">
    <property type="entry name" value="Cat_transpt"/>
</dbReference>
<feature type="transmembrane region" description="Helical" evidence="8">
    <location>
        <begin position="247"/>
        <end position="269"/>
    </location>
</feature>
<protein>
    <submittedName>
        <fullName evidence="9">Putative cation transporter HKT6</fullName>
    </submittedName>
</protein>
<reference evidence="9" key="1">
    <citation type="submission" date="2020-09" db="EMBL/GenBank/DDBJ databases">
        <title>Genome-Enabled Discovery of Anthraquinone Biosynthesis in Senna tora.</title>
        <authorList>
            <person name="Kang S.-H."/>
            <person name="Pandey R.P."/>
            <person name="Lee C.-M."/>
            <person name="Sim J.-S."/>
            <person name="Jeong J.-T."/>
            <person name="Choi B.-S."/>
            <person name="Jung M."/>
            <person name="Ginzburg D."/>
            <person name="Zhao K."/>
            <person name="Won S.Y."/>
            <person name="Oh T.-J."/>
            <person name="Yu Y."/>
            <person name="Kim N.-H."/>
            <person name="Lee O.R."/>
            <person name="Lee T.-H."/>
            <person name="Bashyal P."/>
            <person name="Kim T.-S."/>
            <person name="Lee W.-H."/>
            <person name="Kawkins C."/>
            <person name="Kim C.-K."/>
            <person name="Kim J.S."/>
            <person name="Ahn B.O."/>
            <person name="Rhee S.Y."/>
            <person name="Sohng J.K."/>
        </authorList>
    </citation>
    <scope>NUCLEOTIDE SEQUENCE</scope>
    <source>
        <tissue evidence="9">Leaf</tissue>
    </source>
</reference>
<accession>A0A834TBK3</accession>
<dbReference type="OrthoDB" id="9999863at2759"/>
<dbReference type="PANTHER" id="PTHR31064">
    <property type="entry name" value="POTASSIUM TRANSPORT PROTEIN DDB_G0292412-RELATED"/>
    <property type="match status" value="1"/>
</dbReference>
<evidence type="ECO:0000256" key="2">
    <source>
        <dbReference type="ARBA" id="ARBA00010864"/>
    </source>
</evidence>
<evidence type="ECO:0000256" key="7">
    <source>
        <dbReference type="ARBA" id="ARBA00023136"/>
    </source>
</evidence>
<comment type="similarity">
    <text evidence="2">Belongs to the TrkH potassium transport family. HKT (TC 2.A.38.3) subfamily.</text>
</comment>
<evidence type="ECO:0000256" key="8">
    <source>
        <dbReference type="SAM" id="Phobius"/>
    </source>
</evidence>
<evidence type="ECO:0000256" key="4">
    <source>
        <dbReference type="ARBA" id="ARBA00022692"/>
    </source>
</evidence>
<feature type="transmembrane region" description="Helical" evidence="8">
    <location>
        <begin position="189"/>
        <end position="216"/>
    </location>
</feature>
<feature type="transmembrane region" description="Helical" evidence="8">
    <location>
        <begin position="301"/>
        <end position="319"/>
    </location>
</feature>
<keyword evidence="6" id="KW-0406">Ion transport</keyword>
<evidence type="ECO:0000313" key="10">
    <source>
        <dbReference type="Proteomes" id="UP000634136"/>
    </source>
</evidence>
<feature type="transmembrane region" description="Helical" evidence="8">
    <location>
        <begin position="65"/>
        <end position="88"/>
    </location>
</feature>
<feature type="transmembrane region" description="Helical" evidence="8">
    <location>
        <begin position="6"/>
        <end position="27"/>
    </location>
</feature>
<evidence type="ECO:0000313" key="9">
    <source>
        <dbReference type="EMBL" id="KAF7813929.1"/>
    </source>
</evidence>
<organism evidence="9 10">
    <name type="scientific">Senna tora</name>
    <dbReference type="NCBI Taxonomy" id="362788"/>
    <lineage>
        <taxon>Eukaryota</taxon>
        <taxon>Viridiplantae</taxon>
        <taxon>Streptophyta</taxon>
        <taxon>Embryophyta</taxon>
        <taxon>Tracheophyta</taxon>
        <taxon>Spermatophyta</taxon>
        <taxon>Magnoliopsida</taxon>
        <taxon>eudicotyledons</taxon>
        <taxon>Gunneridae</taxon>
        <taxon>Pentapetalae</taxon>
        <taxon>rosids</taxon>
        <taxon>fabids</taxon>
        <taxon>Fabales</taxon>
        <taxon>Fabaceae</taxon>
        <taxon>Caesalpinioideae</taxon>
        <taxon>Cassia clade</taxon>
        <taxon>Senna</taxon>
    </lineage>
</organism>
<feature type="transmembrane region" description="Helical" evidence="8">
    <location>
        <begin position="116"/>
        <end position="142"/>
    </location>
</feature>
<evidence type="ECO:0000256" key="5">
    <source>
        <dbReference type="ARBA" id="ARBA00022989"/>
    </source>
</evidence>
<feature type="transmembrane region" description="Helical" evidence="8">
    <location>
        <begin position="154"/>
        <end position="177"/>
    </location>
</feature>
<evidence type="ECO:0000256" key="6">
    <source>
        <dbReference type="ARBA" id="ARBA00023065"/>
    </source>
</evidence>